<feature type="compositionally biased region" description="Basic and acidic residues" evidence="8">
    <location>
        <begin position="60"/>
        <end position="75"/>
    </location>
</feature>
<dbReference type="InterPro" id="IPR019368">
    <property type="entry name" value="Ribosomal_mS29"/>
</dbReference>
<dbReference type="GO" id="GO:0005763">
    <property type="term" value="C:mitochondrial small ribosomal subunit"/>
    <property type="evidence" value="ECO:0007669"/>
    <property type="project" value="TreeGrafter"/>
</dbReference>
<dbReference type="EMBL" id="NEDP02005548">
    <property type="protein sequence ID" value="OWF39034.1"/>
    <property type="molecule type" value="Genomic_DNA"/>
</dbReference>
<dbReference type="PANTHER" id="PTHR12810">
    <property type="entry name" value="MITOCHONDRIAL 28S RIBOSOMAL PROTEIN S29"/>
    <property type="match status" value="1"/>
</dbReference>
<feature type="region of interest" description="Disordered" evidence="8">
    <location>
        <begin position="33"/>
        <end position="103"/>
    </location>
</feature>
<dbReference type="OrthoDB" id="274828at2759"/>
<dbReference type="PANTHER" id="PTHR12810:SF0">
    <property type="entry name" value="SMALL RIBOSOMAL SUBUNIT PROTEIN MS29"/>
    <property type="match status" value="1"/>
</dbReference>
<evidence type="ECO:0000313" key="10">
    <source>
        <dbReference type="Proteomes" id="UP000242188"/>
    </source>
</evidence>
<evidence type="ECO:0000256" key="5">
    <source>
        <dbReference type="ARBA" id="ARBA00023128"/>
    </source>
</evidence>
<evidence type="ECO:0000256" key="7">
    <source>
        <dbReference type="ARBA" id="ARBA00035140"/>
    </source>
</evidence>
<evidence type="ECO:0000256" key="3">
    <source>
        <dbReference type="ARBA" id="ARBA00022946"/>
    </source>
</evidence>
<keyword evidence="4 9" id="KW-0689">Ribosomal protein</keyword>
<accession>A0A210PRE6</accession>
<keyword evidence="3" id="KW-0809">Transit peptide</keyword>
<dbReference type="GO" id="GO:0006915">
    <property type="term" value="P:apoptotic process"/>
    <property type="evidence" value="ECO:0007669"/>
    <property type="project" value="InterPro"/>
</dbReference>
<dbReference type="PRINTS" id="PR01716">
    <property type="entry name" value="DEATHASSOCP3"/>
</dbReference>
<evidence type="ECO:0000256" key="8">
    <source>
        <dbReference type="SAM" id="MobiDB-lite"/>
    </source>
</evidence>
<keyword evidence="5" id="KW-0496">Mitochondrion</keyword>
<protein>
    <recommendedName>
        <fullName evidence="7">Small ribosomal subunit protein mS29</fullName>
    </recommendedName>
</protein>
<feature type="compositionally biased region" description="Low complexity" evidence="8">
    <location>
        <begin position="79"/>
        <end position="89"/>
    </location>
</feature>
<sequence>MNTSVKVVLSSLLSRRLCTRPLHRVRQIQKSFLGTSSEDGSDPTNEVARPPVHRPSFADSLRKAREDAASKKEHSAQGSSSSESSSSSDSSEEDDSLLGKREPADLFGKSAKSRITSQDMFMTEQSDPSEHAMDYEGIYYIVSQEDQTRFFPSFIDSHYRIQARTFGGLYLMIRKPALEIIDIIKKSSYNCPLPKFIVYGKRGGGKTSTISHVMHYCGKQNHMLLNIPLVNDWIRARTNTTPSTSKAGFTNIPEQAQKWISHFAALNAPLIKDMKVTKSIEWTKKEVTEAGSPLQSLIDFGLLRQKYADDVVDMLLDEVMTCATENKFKVLLVIDGLNGFYQPTNMREPLQPQRFIHAEKLCLVDSFKRILNSGNKNVVAVCTVNEELRKLNERVKFTPFYLLGKEASQELEPFVPIQVENFSDMEVKNCLDFYSQRKWIQNSAALTDEGRKQIKFLTSNNPYAVWKVAGAY</sequence>
<dbReference type="InterPro" id="IPR008092">
    <property type="entry name" value="Ribosomal_mS29_met"/>
</dbReference>
<dbReference type="InterPro" id="IPR027417">
    <property type="entry name" value="P-loop_NTPase"/>
</dbReference>
<proteinExistence type="inferred from homology"/>
<dbReference type="Gene3D" id="3.40.50.300">
    <property type="entry name" value="P-loop containing nucleotide triphosphate hydrolases"/>
    <property type="match status" value="1"/>
</dbReference>
<evidence type="ECO:0000256" key="6">
    <source>
        <dbReference type="ARBA" id="ARBA00023274"/>
    </source>
</evidence>
<evidence type="ECO:0000313" key="9">
    <source>
        <dbReference type="EMBL" id="OWF39034.1"/>
    </source>
</evidence>
<keyword evidence="10" id="KW-1185">Reference proteome</keyword>
<dbReference type="AlphaFoldDB" id="A0A210PRE6"/>
<evidence type="ECO:0000256" key="4">
    <source>
        <dbReference type="ARBA" id="ARBA00022980"/>
    </source>
</evidence>
<dbReference type="GO" id="GO:0003735">
    <property type="term" value="F:structural constituent of ribosome"/>
    <property type="evidence" value="ECO:0007669"/>
    <property type="project" value="TreeGrafter"/>
</dbReference>
<organism evidence="9 10">
    <name type="scientific">Mizuhopecten yessoensis</name>
    <name type="common">Japanese scallop</name>
    <name type="synonym">Patinopecten yessoensis</name>
    <dbReference type="NCBI Taxonomy" id="6573"/>
    <lineage>
        <taxon>Eukaryota</taxon>
        <taxon>Metazoa</taxon>
        <taxon>Spiralia</taxon>
        <taxon>Lophotrochozoa</taxon>
        <taxon>Mollusca</taxon>
        <taxon>Bivalvia</taxon>
        <taxon>Autobranchia</taxon>
        <taxon>Pteriomorphia</taxon>
        <taxon>Pectinida</taxon>
        <taxon>Pectinoidea</taxon>
        <taxon>Pectinidae</taxon>
        <taxon>Mizuhopecten</taxon>
    </lineage>
</organism>
<gene>
    <name evidence="9" type="ORF">KP79_PYT15140</name>
</gene>
<evidence type="ECO:0000256" key="1">
    <source>
        <dbReference type="ARBA" id="ARBA00004173"/>
    </source>
</evidence>
<dbReference type="Pfam" id="PF10236">
    <property type="entry name" value="DAP3"/>
    <property type="match status" value="1"/>
</dbReference>
<feature type="compositionally biased region" description="Polar residues" evidence="8">
    <location>
        <begin position="33"/>
        <end position="44"/>
    </location>
</feature>
<comment type="similarity">
    <text evidence="2">Belongs to the mitochondrion-specific ribosomal protein mS29 family.</text>
</comment>
<comment type="subcellular location">
    <subcellularLocation>
        <location evidence="1">Mitochondrion</location>
    </subcellularLocation>
</comment>
<reference evidence="9 10" key="1">
    <citation type="journal article" date="2017" name="Nat. Ecol. Evol.">
        <title>Scallop genome provides insights into evolution of bilaterian karyotype and development.</title>
        <authorList>
            <person name="Wang S."/>
            <person name="Zhang J."/>
            <person name="Jiao W."/>
            <person name="Li J."/>
            <person name="Xun X."/>
            <person name="Sun Y."/>
            <person name="Guo X."/>
            <person name="Huan P."/>
            <person name="Dong B."/>
            <person name="Zhang L."/>
            <person name="Hu X."/>
            <person name="Sun X."/>
            <person name="Wang J."/>
            <person name="Zhao C."/>
            <person name="Wang Y."/>
            <person name="Wang D."/>
            <person name="Huang X."/>
            <person name="Wang R."/>
            <person name="Lv J."/>
            <person name="Li Y."/>
            <person name="Zhang Z."/>
            <person name="Liu B."/>
            <person name="Lu W."/>
            <person name="Hui Y."/>
            <person name="Liang J."/>
            <person name="Zhou Z."/>
            <person name="Hou R."/>
            <person name="Li X."/>
            <person name="Liu Y."/>
            <person name="Li H."/>
            <person name="Ning X."/>
            <person name="Lin Y."/>
            <person name="Zhao L."/>
            <person name="Xing Q."/>
            <person name="Dou J."/>
            <person name="Li Y."/>
            <person name="Mao J."/>
            <person name="Guo H."/>
            <person name="Dou H."/>
            <person name="Li T."/>
            <person name="Mu C."/>
            <person name="Jiang W."/>
            <person name="Fu Q."/>
            <person name="Fu X."/>
            <person name="Miao Y."/>
            <person name="Liu J."/>
            <person name="Yu Q."/>
            <person name="Li R."/>
            <person name="Liao H."/>
            <person name="Li X."/>
            <person name="Kong Y."/>
            <person name="Jiang Z."/>
            <person name="Chourrout D."/>
            <person name="Li R."/>
            <person name="Bao Z."/>
        </authorList>
    </citation>
    <scope>NUCLEOTIDE SEQUENCE [LARGE SCALE GENOMIC DNA]</scope>
    <source>
        <strain evidence="9 10">PY_sf001</strain>
    </source>
</reference>
<evidence type="ECO:0000256" key="2">
    <source>
        <dbReference type="ARBA" id="ARBA00009863"/>
    </source>
</evidence>
<comment type="caution">
    <text evidence="9">The sequence shown here is derived from an EMBL/GenBank/DDBJ whole genome shotgun (WGS) entry which is preliminary data.</text>
</comment>
<name>A0A210PRE6_MIZYE</name>
<dbReference type="Proteomes" id="UP000242188">
    <property type="component" value="Unassembled WGS sequence"/>
</dbReference>
<keyword evidence="6" id="KW-0687">Ribonucleoprotein</keyword>
<dbReference type="STRING" id="6573.A0A210PRE6"/>